<organism evidence="20 21">
    <name type="scientific">Rhodotorula paludigena</name>
    <dbReference type="NCBI Taxonomy" id="86838"/>
    <lineage>
        <taxon>Eukaryota</taxon>
        <taxon>Fungi</taxon>
        <taxon>Dikarya</taxon>
        <taxon>Basidiomycota</taxon>
        <taxon>Pucciniomycotina</taxon>
        <taxon>Microbotryomycetes</taxon>
        <taxon>Sporidiobolales</taxon>
        <taxon>Sporidiobolaceae</taxon>
        <taxon>Rhodotorula</taxon>
    </lineage>
</organism>
<evidence type="ECO:0000256" key="2">
    <source>
        <dbReference type="ARBA" id="ARBA00022606"/>
    </source>
</evidence>
<evidence type="ECO:0000256" key="10">
    <source>
        <dbReference type="ARBA" id="ARBA00023015"/>
    </source>
</evidence>
<dbReference type="Gene3D" id="3.30.450.20">
    <property type="entry name" value="PAS domain"/>
    <property type="match status" value="2"/>
</dbReference>
<feature type="domain" description="PAS" evidence="18">
    <location>
        <begin position="370"/>
        <end position="428"/>
    </location>
</feature>
<feature type="compositionally biased region" description="Polar residues" evidence="17">
    <location>
        <begin position="1173"/>
        <end position="1183"/>
    </location>
</feature>
<keyword evidence="3" id="KW-0285">Flavoprotein</keyword>
<feature type="compositionally biased region" description="Polar residues" evidence="17">
    <location>
        <begin position="1"/>
        <end position="12"/>
    </location>
</feature>
<feature type="domain" description="GATA-type" evidence="19">
    <location>
        <begin position="1011"/>
        <end position="1062"/>
    </location>
</feature>
<evidence type="ECO:0000256" key="11">
    <source>
        <dbReference type="ARBA" id="ARBA00023125"/>
    </source>
</evidence>
<dbReference type="PROSITE" id="PS50114">
    <property type="entry name" value="GATA_ZN_FINGER_2"/>
    <property type="match status" value="1"/>
</dbReference>
<reference evidence="20 21" key="1">
    <citation type="submission" date="2021-12" db="EMBL/GenBank/DDBJ databases">
        <title>High titer production of polyol ester of fatty acids by Rhodotorula paludigena BS15 towards product separation-free biomass refinery.</title>
        <authorList>
            <person name="Mano J."/>
            <person name="Ono H."/>
            <person name="Tanaka T."/>
            <person name="Naito K."/>
            <person name="Sushida H."/>
            <person name="Ike M."/>
            <person name="Tokuyasu K."/>
            <person name="Kitaoka M."/>
        </authorList>
    </citation>
    <scope>NUCLEOTIDE SEQUENCE [LARGE SCALE GENOMIC DNA]</scope>
    <source>
        <strain evidence="20 21">BS15</strain>
    </source>
</reference>
<evidence type="ECO:0000256" key="5">
    <source>
        <dbReference type="ARBA" id="ARBA00022723"/>
    </source>
</evidence>
<dbReference type="SUPFAM" id="SSF57716">
    <property type="entry name" value="Glucocorticoid receptor-like (DNA-binding domain)"/>
    <property type="match status" value="1"/>
</dbReference>
<evidence type="ECO:0000256" key="3">
    <source>
        <dbReference type="ARBA" id="ARBA00022630"/>
    </source>
</evidence>
<dbReference type="Gene3D" id="3.30.50.10">
    <property type="entry name" value="Erythroid Transcription Factor GATA-1, subunit A"/>
    <property type="match status" value="1"/>
</dbReference>
<comment type="caution">
    <text evidence="20">The sequence shown here is derived from an EMBL/GenBank/DDBJ whole genome shotgun (WGS) entry which is preliminary data.</text>
</comment>
<dbReference type="GO" id="GO:0006355">
    <property type="term" value="P:regulation of DNA-templated transcription"/>
    <property type="evidence" value="ECO:0007669"/>
    <property type="project" value="InterPro"/>
</dbReference>
<dbReference type="Pfam" id="PF08447">
    <property type="entry name" value="PAS_3"/>
    <property type="match status" value="1"/>
</dbReference>
<dbReference type="GO" id="GO:0009881">
    <property type="term" value="F:photoreceptor activity"/>
    <property type="evidence" value="ECO:0007669"/>
    <property type="project" value="UniProtKB-KW"/>
</dbReference>
<feature type="domain" description="PAS" evidence="18">
    <location>
        <begin position="588"/>
        <end position="654"/>
    </location>
</feature>
<evidence type="ECO:0000256" key="4">
    <source>
        <dbReference type="ARBA" id="ARBA00022643"/>
    </source>
</evidence>
<dbReference type="PROSITE" id="PS00344">
    <property type="entry name" value="GATA_ZN_FINGER_1"/>
    <property type="match status" value="1"/>
</dbReference>
<evidence type="ECO:0000313" key="21">
    <source>
        <dbReference type="Proteomes" id="UP001342314"/>
    </source>
</evidence>
<feature type="coiled-coil region" evidence="16">
    <location>
        <begin position="969"/>
        <end position="1006"/>
    </location>
</feature>
<dbReference type="EMBL" id="BQKY01000004">
    <property type="protein sequence ID" value="GJN89236.1"/>
    <property type="molecule type" value="Genomic_DNA"/>
</dbReference>
<dbReference type="InterPro" id="IPR013655">
    <property type="entry name" value="PAS_fold_3"/>
</dbReference>
<evidence type="ECO:0008006" key="22">
    <source>
        <dbReference type="Google" id="ProtNLM"/>
    </source>
</evidence>
<dbReference type="FunFam" id="3.30.450.20:FF:000064">
    <property type="entry name" value="Vivid PAS protein VVD"/>
    <property type="match status" value="1"/>
</dbReference>
<gene>
    <name evidence="20" type="ORF">Rhopal_002215-T1</name>
</gene>
<feature type="region of interest" description="Disordered" evidence="17">
    <location>
        <begin position="810"/>
        <end position="830"/>
    </location>
</feature>
<dbReference type="PANTHER" id="PTHR47429:SF7">
    <property type="entry name" value="GATA-FACTOR"/>
    <property type="match status" value="1"/>
</dbReference>
<name>A0AAV5G9G8_9BASI</name>
<protein>
    <recommendedName>
        <fullName evidence="22">White collar 1 protein</fullName>
    </recommendedName>
</protein>
<evidence type="ECO:0000259" key="19">
    <source>
        <dbReference type="PROSITE" id="PS50114"/>
    </source>
</evidence>
<evidence type="ECO:0000256" key="17">
    <source>
        <dbReference type="SAM" id="MobiDB-lite"/>
    </source>
</evidence>
<dbReference type="SMART" id="SM00091">
    <property type="entry name" value="PAS"/>
    <property type="match status" value="3"/>
</dbReference>
<dbReference type="PANTHER" id="PTHR47429">
    <property type="entry name" value="PROTEIN TWIN LOV 1"/>
    <property type="match status" value="1"/>
</dbReference>
<dbReference type="SMART" id="SM00086">
    <property type="entry name" value="PAC"/>
    <property type="match status" value="2"/>
</dbReference>
<dbReference type="AlphaFoldDB" id="A0AAV5G9G8"/>
<dbReference type="GO" id="GO:0008270">
    <property type="term" value="F:zinc ion binding"/>
    <property type="evidence" value="ECO:0007669"/>
    <property type="project" value="UniProtKB-KW"/>
</dbReference>
<dbReference type="InterPro" id="IPR035965">
    <property type="entry name" value="PAS-like_dom_sf"/>
</dbReference>
<evidence type="ECO:0000256" key="8">
    <source>
        <dbReference type="ARBA" id="ARBA00022833"/>
    </source>
</evidence>
<keyword evidence="2" id="KW-0716">Sensory transduction</keyword>
<evidence type="ECO:0000256" key="9">
    <source>
        <dbReference type="ARBA" id="ARBA00022991"/>
    </source>
</evidence>
<dbReference type="InterPro" id="IPR001610">
    <property type="entry name" value="PAC"/>
</dbReference>
<evidence type="ECO:0000256" key="13">
    <source>
        <dbReference type="ARBA" id="ARBA00023163"/>
    </source>
</evidence>
<evidence type="ECO:0000259" key="18">
    <source>
        <dbReference type="PROSITE" id="PS50112"/>
    </source>
</evidence>
<dbReference type="CDD" id="cd00202">
    <property type="entry name" value="ZnF_GATA"/>
    <property type="match status" value="1"/>
</dbReference>
<evidence type="ECO:0000256" key="16">
    <source>
        <dbReference type="SAM" id="Coils"/>
    </source>
</evidence>
<feature type="region of interest" description="Disordered" evidence="17">
    <location>
        <begin position="845"/>
        <end position="881"/>
    </location>
</feature>
<keyword evidence="9" id="KW-0157">Chromophore</keyword>
<keyword evidence="12" id="KW-0010">Activator</keyword>
<dbReference type="GO" id="GO:0043565">
    <property type="term" value="F:sequence-specific DNA binding"/>
    <property type="evidence" value="ECO:0007669"/>
    <property type="project" value="InterPro"/>
</dbReference>
<sequence>MQLNQGYPTYDTSPYADSGPPHQQQEMSPNHPQHNHQQHYMHDHHQHAPPPQSLMSPTLDSPASYYAFDTAMSSGYDNEDPTLSQVYSSTAFDPIDGAYGPQALSYCASEDAEHSTVFDAATAEVDMLQSSGLGAFADGGQPPAAAVPPRSYSYTAPGEVQLQQQQPQVVAQAPVTPGGNPSVDAFARLRAGNISITPGAAVGPAAAARFAATRTASSPVVPTFRNPYSPTRAPPTWSSQLPQQAVVEPPYPAYSVHNPVYDLYGSSYAALNAPSPEPRPQLAGAHGHDVRHPQAATLSQNPTAPADPFDPKALGLPMPPPRLDGGATTSNSYSNIYSSSGFDLVGILARVVNRRKPTIEIGAVDMSCSFVVVDAKKFDQPVVYASETFLRLTGYNNEEVVGRNCRFLQAPGDQEVVQGEKRKYTDGNAAHHLRTHIVSGQETQVSLINYHKKGKPFINLVTCVPISWHDSGEIDFFVGFQVDLVDQPAAILDKMQNGSYIVNYSVVHATIARNPSVISFDPTGAIEQLEDSAQHAAQQAQAHAASAVVKAAGAAQQARALIRTDEPGELLDSVARGGLGALANDTMRKQFSRLLVDQCDDLVHVLSLKGALLYVSAASRQLLEYEPHELLGKTLSSFCHPSDIVSVQRELKDAGVSAHPTVSLVYRIRRKNSGYVWFEAQGRLHLEPGKGRKCVILSGRPREVYKMSWRDLELAGGVGSGEHEFWAKVCVDGIFLSVTQSAEKVLGVGSVQRDVLGKSVGDMSRRATDDSQRFMDALVEASRGTPTVVQHMLIPIPGKPAVEVVTRFYPARSGTDPHPNHPPSDSHLAPIGGKQVSVIAQVSLASNESERARRASTSAAAGTAASTVATASPSVAGTSSGFSGAHTADSTNATSAAVTAATSASATSAGVAAHAPLVAAAVPSTGPPGLTSFSTVPSTFKALAAPSSVSDNVFDELNVTRGTSWQFELHQMRLTNKKLREERSALEALKKKKAALQAQQPAAQKAGPSQRACANCGRTSSAEWRSGPTGPKTLCNACGLRWSKAKSQAAAAEKKRKEAEEREKAAAAAAAAAAVAQGGASSSSASQSRSGSRDSSGSGASTDPTTAMPTPSPLGAYQICGTSPHSASVPHVQAGYSLPNSAASSPLPMYQSISIGSPLHHSGSAVRPPLVHQPSSLQYSYGPTPQPPMVVHAPYSGAEGPGPPPA</sequence>
<keyword evidence="6" id="KW-0677">Repeat</keyword>
<keyword evidence="5" id="KW-0479">Metal-binding</keyword>
<feature type="compositionally biased region" description="Basic residues" evidence="17">
    <location>
        <begin position="33"/>
        <end position="47"/>
    </location>
</feature>
<dbReference type="PROSITE" id="PS50112">
    <property type="entry name" value="PAS"/>
    <property type="match status" value="2"/>
</dbReference>
<evidence type="ECO:0000256" key="6">
    <source>
        <dbReference type="ARBA" id="ARBA00022737"/>
    </source>
</evidence>
<feature type="region of interest" description="Disordered" evidence="17">
    <location>
        <begin position="1078"/>
        <end position="1119"/>
    </location>
</feature>
<dbReference type="SMART" id="SM00401">
    <property type="entry name" value="ZnF_GATA"/>
    <property type="match status" value="1"/>
</dbReference>
<evidence type="ECO:0000256" key="15">
    <source>
        <dbReference type="PROSITE-ProRule" id="PRU00094"/>
    </source>
</evidence>
<feature type="coiled-coil region" evidence="16">
    <location>
        <begin position="1042"/>
        <end position="1070"/>
    </location>
</feature>
<feature type="region of interest" description="Disordered" evidence="17">
    <location>
        <begin position="1"/>
        <end position="60"/>
    </location>
</feature>
<keyword evidence="16" id="KW-0175">Coiled coil</keyword>
<keyword evidence="7 15" id="KW-0863">Zinc-finger</keyword>
<evidence type="ECO:0000313" key="20">
    <source>
        <dbReference type="EMBL" id="GJN89236.1"/>
    </source>
</evidence>
<proteinExistence type="predicted"/>
<keyword evidence="8" id="KW-0862">Zinc</keyword>
<keyword evidence="4" id="KW-0288">FMN</keyword>
<evidence type="ECO:0000256" key="14">
    <source>
        <dbReference type="ARBA" id="ARBA00023170"/>
    </source>
</evidence>
<dbReference type="SUPFAM" id="SSF55785">
    <property type="entry name" value="PYP-like sensor domain (PAS domain)"/>
    <property type="match status" value="2"/>
</dbReference>
<dbReference type="CDD" id="cd00130">
    <property type="entry name" value="PAS"/>
    <property type="match status" value="2"/>
</dbReference>
<dbReference type="Proteomes" id="UP001342314">
    <property type="component" value="Unassembled WGS sequence"/>
</dbReference>
<feature type="compositionally biased region" description="Low complexity" evidence="17">
    <location>
        <begin position="855"/>
        <end position="881"/>
    </location>
</feature>
<accession>A0AAV5G9G8</accession>
<keyword evidence="13" id="KW-0804">Transcription</keyword>
<dbReference type="NCBIfam" id="TIGR00229">
    <property type="entry name" value="sensory_box"/>
    <property type="match status" value="2"/>
</dbReference>
<dbReference type="Pfam" id="PF00320">
    <property type="entry name" value="GATA"/>
    <property type="match status" value="1"/>
</dbReference>
<dbReference type="InterPro" id="IPR000679">
    <property type="entry name" value="Znf_GATA"/>
</dbReference>
<keyword evidence="10" id="KW-0805">Transcription regulation</keyword>
<evidence type="ECO:0000256" key="7">
    <source>
        <dbReference type="ARBA" id="ARBA00022771"/>
    </source>
</evidence>
<dbReference type="InterPro" id="IPR013088">
    <property type="entry name" value="Znf_NHR/GATA"/>
</dbReference>
<dbReference type="Pfam" id="PF13426">
    <property type="entry name" value="PAS_9"/>
    <property type="match status" value="1"/>
</dbReference>
<dbReference type="InterPro" id="IPR000014">
    <property type="entry name" value="PAS"/>
</dbReference>
<keyword evidence="14" id="KW-0675">Receptor</keyword>
<keyword evidence="11" id="KW-0238">DNA-binding</keyword>
<dbReference type="GO" id="GO:0005634">
    <property type="term" value="C:nucleus"/>
    <property type="evidence" value="ECO:0007669"/>
    <property type="project" value="TreeGrafter"/>
</dbReference>
<evidence type="ECO:0000256" key="1">
    <source>
        <dbReference type="ARBA" id="ARBA00022543"/>
    </source>
</evidence>
<keyword evidence="1" id="KW-0600">Photoreceptor protein</keyword>
<evidence type="ECO:0000256" key="12">
    <source>
        <dbReference type="ARBA" id="ARBA00023159"/>
    </source>
</evidence>
<feature type="region of interest" description="Disordered" evidence="17">
    <location>
        <begin position="1159"/>
        <end position="1206"/>
    </location>
</feature>
<feature type="region of interest" description="Disordered" evidence="17">
    <location>
        <begin position="272"/>
        <end position="329"/>
    </location>
</feature>
<keyword evidence="21" id="KW-1185">Reference proteome</keyword>
<feature type="compositionally biased region" description="Low complexity" evidence="17">
    <location>
        <begin position="1078"/>
        <end position="1101"/>
    </location>
</feature>